<protein>
    <submittedName>
        <fullName evidence="4">Glycosyltransferase family 4 protein</fullName>
    </submittedName>
</protein>
<accession>A0A846WG28</accession>
<dbReference type="PANTHER" id="PTHR45947:SF3">
    <property type="entry name" value="SULFOQUINOVOSYL TRANSFERASE SQD2"/>
    <property type="match status" value="1"/>
</dbReference>
<proteinExistence type="predicted"/>
<name>A0A846WG28_9ACTN</name>
<keyword evidence="1" id="KW-0328">Glycosyltransferase</keyword>
<evidence type="ECO:0000256" key="1">
    <source>
        <dbReference type="ARBA" id="ARBA00022676"/>
    </source>
</evidence>
<dbReference type="Pfam" id="PF13692">
    <property type="entry name" value="Glyco_trans_1_4"/>
    <property type="match status" value="1"/>
</dbReference>
<dbReference type="CDD" id="cd03801">
    <property type="entry name" value="GT4_PimA-like"/>
    <property type="match status" value="1"/>
</dbReference>
<dbReference type="PANTHER" id="PTHR45947">
    <property type="entry name" value="SULFOQUINOVOSYL TRANSFERASE SQD2"/>
    <property type="match status" value="1"/>
</dbReference>
<evidence type="ECO:0000256" key="2">
    <source>
        <dbReference type="ARBA" id="ARBA00022679"/>
    </source>
</evidence>
<dbReference type="GO" id="GO:1901137">
    <property type="term" value="P:carbohydrate derivative biosynthetic process"/>
    <property type="evidence" value="ECO:0007669"/>
    <property type="project" value="UniProtKB-ARBA"/>
</dbReference>
<dbReference type="EMBL" id="JAAXPC010000001">
    <property type="protein sequence ID" value="NKY00428.1"/>
    <property type="molecule type" value="Genomic_DNA"/>
</dbReference>
<dbReference type="InterPro" id="IPR050194">
    <property type="entry name" value="Glycosyltransferase_grp1"/>
</dbReference>
<keyword evidence="2 4" id="KW-0808">Transferase</keyword>
<dbReference type="InterPro" id="IPR028098">
    <property type="entry name" value="Glyco_trans_4-like_N"/>
</dbReference>
<gene>
    <name evidence="4" type="ORF">HGA05_02390</name>
</gene>
<evidence type="ECO:0000313" key="5">
    <source>
        <dbReference type="Proteomes" id="UP000563898"/>
    </source>
</evidence>
<dbReference type="Proteomes" id="UP000563898">
    <property type="component" value="Unassembled WGS sequence"/>
</dbReference>
<feature type="domain" description="Glycosyltransferase subfamily 4-like N-terminal" evidence="3">
    <location>
        <begin position="61"/>
        <end position="164"/>
    </location>
</feature>
<dbReference type="Gene3D" id="3.40.50.2000">
    <property type="entry name" value="Glycogen Phosphorylase B"/>
    <property type="match status" value="2"/>
</dbReference>
<comment type="caution">
    <text evidence="4">The sequence shown here is derived from an EMBL/GenBank/DDBJ whole genome shotgun (WGS) entry which is preliminary data.</text>
</comment>
<sequence>MSYPTHTPRILHTTNVYDGGISRAVEKIVSLTPQYEHHLLAAGGSVGSGAAEFASVTELSRDPLRAIGDLRTRAHQLQPDLVHAHSSWAGFFCRAAALPVHTIYQPHCFVLQDPQRAGWKQGVFRAAEQLLSLRKHTMVVLTPEEESVARSMIGVRLGRAHVVRVPNAAHREPADPLRTATQPWHERARVAMIGRICPQKDPRFFAQLAKALQRKHEDAELIWIGDGDPDARRLLEHNGVTVTGWVGDDELDALLRSIDVYVHSALYEGFPLSVLDAASYRIPTVVRDIPCFDGTPLVCESTVTEVAEQIHHIVADDDYHDEVVDRTVRVLSTMNKTKQRQAFVDCYDACLAEGA</sequence>
<dbReference type="Pfam" id="PF13579">
    <property type="entry name" value="Glyco_trans_4_4"/>
    <property type="match status" value="1"/>
</dbReference>
<dbReference type="SUPFAM" id="SSF53756">
    <property type="entry name" value="UDP-Glycosyltransferase/glycogen phosphorylase"/>
    <property type="match status" value="1"/>
</dbReference>
<dbReference type="GO" id="GO:1903509">
    <property type="term" value="P:liposaccharide metabolic process"/>
    <property type="evidence" value="ECO:0007669"/>
    <property type="project" value="UniProtKB-ARBA"/>
</dbReference>
<evidence type="ECO:0000313" key="4">
    <source>
        <dbReference type="EMBL" id="NKY00428.1"/>
    </source>
</evidence>
<evidence type="ECO:0000259" key="3">
    <source>
        <dbReference type="Pfam" id="PF13579"/>
    </source>
</evidence>
<dbReference type="RefSeq" id="WP_006371065.1">
    <property type="nucleotide sequence ID" value="NZ_JAAXPC010000001.1"/>
</dbReference>
<dbReference type="GO" id="GO:0016757">
    <property type="term" value="F:glycosyltransferase activity"/>
    <property type="evidence" value="ECO:0007669"/>
    <property type="project" value="UniProtKB-KW"/>
</dbReference>
<reference evidence="4 5" key="1">
    <citation type="submission" date="2020-04" db="EMBL/GenBank/DDBJ databases">
        <title>MicrobeNet Type strains.</title>
        <authorList>
            <person name="Nicholson A.C."/>
        </authorList>
    </citation>
    <scope>NUCLEOTIDE SEQUENCE [LARGE SCALE GENOMIC DNA]</scope>
    <source>
        <strain evidence="4 5">ATCC BAA-14</strain>
    </source>
</reference>
<organism evidence="4 5">
    <name type="scientific">Gordonia polyisoprenivorans</name>
    <dbReference type="NCBI Taxonomy" id="84595"/>
    <lineage>
        <taxon>Bacteria</taxon>
        <taxon>Bacillati</taxon>
        <taxon>Actinomycetota</taxon>
        <taxon>Actinomycetes</taxon>
        <taxon>Mycobacteriales</taxon>
        <taxon>Gordoniaceae</taxon>
        <taxon>Gordonia</taxon>
    </lineage>
</organism>
<dbReference type="AlphaFoldDB" id="A0A846WG28"/>